<feature type="domain" description="Cytochrome c" evidence="5">
    <location>
        <begin position="89"/>
        <end position="179"/>
    </location>
</feature>
<keyword evidence="2 4" id="KW-0479">Metal-binding</keyword>
<dbReference type="Gene3D" id="1.10.760.10">
    <property type="entry name" value="Cytochrome c-like domain"/>
    <property type="match status" value="2"/>
</dbReference>
<name>A0ABP8KZZ1_9BURK</name>
<dbReference type="PANTHER" id="PTHR33751:SF11">
    <property type="entry name" value="BLL4483 PROTEIN"/>
    <property type="match status" value="1"/>
</dbReference>
<evidence type="ECO:0000256" key="1">
    <source>
        <dbReference type="ARBA" id="ARBA00022617"/>
    </source>
</evidence>
<dbReference type="InterPro" id="IPR009056">
    <property type="entry name" value="Cyt_c-like_dom"/>
</dbReference>
<proteinExistence type="predicted"/>
<accession>A0ABP8KZZ1</accession>
<keyword evidence="1 4" id="KW-0349">Heme</keyword>
<dbReference type="PIRSF" id="PIRSF000005">
    <property type="entry name" value="Cytochrome_c4"/>
    <property type="match status" value="1"/>
</dbReference>
<reference evidence="7" key="1">
    <citation type="journal article" date="2019" name="Int. J. Syst. Evol. Microbiol.">
        <title>The Global Catalogue of Microorganisms (GCM) 10K type strain sequencing project: providing services to taxonomists for standard genome sequencing and annotation.</title>
        <authorList>
            <consortium name="The Broad Institute Genomics Platform"/>
            <consortium name="The Broad Institute Genome Sequencing Center for Infectious Disease"/>
            <person name="Wu L."/>
            <person name="Ma J."/>
        </authorList>
    </citation>
    <scope>NUCLEOTIDE SEQUENCE [LARGE SCALE GENOMIC DNA]</scope>
    <source>
        <strain evidence="7">JCM 31890</strain>
    </source>
</reference>
<protein>
    <submittedName>
        <fullName evidence="6">C-type cytochrome</fullName>
    </submittedName>
</protein>
<dbReference type="InterPro" id="IPR024167">
    <property type="entry name" value="Cytochrome_c4-like"/>
</dbReference>
<keyword evidence="7" id="KW-1185">Reference proteome</keyword>
<keyword evidence="3 4" id="KW-0408">Iron</keyword>
<dbReference type="Proteomes" id="UP001501788">
    <property type="component" value="Unassembled WGS sequence"/>
</dbReference>
<dbReference type="PROSITE" id="PS51007">
    <property type="entry name" value="CYTC"/>
    <property type="match status" value="1"/>
</dbReference>
<gene>
    <name evidence="6" type="ORF">GCM10023090_07080</name>
</gene>
<evidence type="ECO:0000256" key="3">
    <source>
        <dbReference type="ARBA" id="ARBA00023004"/>
    </source>
</evidence>
<evidence type="ECO:0000259" key="5">
    <source>
        <dbReference type="PROSITE" id="PS51007"/>
    </source>
</evidence>
<evidence type="ECO:0000313" key="6">
    <source>
        <dbReference type="EMBL" id="GAA4420053.1"/>
    </source>
</evidence>
<dbReference type="SUPFAM" id="SSF46626">
    <property type="entry name" value="Cytochrome c"/>
    <property type="match status" value="2"/>
</dbReference>
<dbReference type="EMBL" id="BAABEX010000007">
    <property type="protein sequence ID" value="GAA4420053.1"/>
    <property type="molecule type" value="Genomic_DNA"/>
</dbReference>
<organism evidence="6 7">
    <name type="scientific">Acidovorax lacteus</name>
    <dbReference type="NCBI Taxonomy" id="1924988"/>
    <lineage>
        <taxon>Bacteria</taxon>
        <taxon>Pseudomonadati</taxon>
        <taxon>Pseudomonadota</taxon>
        <taxon>Betaproteobacteria</taxon>
        <taxon>Burkholderiales</taxon>
        <taxon>Comamonadaceae</taxon>
        <taxon>Acidovorax</taxon>
    </lineage>
</organism>
<dbReference type="InterPro" id="IPR036909">
    <property type="entry name" value="Cyt_c-like_dom_sf"/>
</dbReference>
<evidence type="ECO:0000313" key="7">
    <source>
        <dbReference type="Proteomes" id="UP001501788"/>
    </source>
</evidence>
<dbReference type="InterPro" id="IPR050597">
    <property type="entry name" value="Cytochrome_c_Oxidase_Subunit"/>
</dbReference>
<evidence type="ECO:0000256" key="2">
    <source>
        <dbReference type="ARBA" id="ARBA00022723"/>
    </source>
</evidence>
<comment type="caution">
    <text evidence="6">The sequence shown here is derived from an EMBL/GenBank/DDBJ whole genome shotgun (WGS) entry which is preliminary data.</text>
</comment>
<evidence type="ECO:0000256" key="4">
    <source>
        <dbReference type="PROSITE-ProRule" id="PRU00433"/>
    </source>
</evidence>
<sequence>MAPRVLACTVCHGKEGRSTPDGYFPRIAGKPAGYLANQLLNFRDGRRSYPQMTYLIEHLTDDYLREMAAYFAALDLPYPPPARLDVSAAQIERGRALVHQGDPSRQLPACVQCHGGSMTGVAPSIPGLLGLPRDYLNSQLGAWATGQRRAHAPDCMADIARRMTAEDVSAVSAWLASQPVPGRGHPATHLPAPLPLRCGGVDDVRIAPGGRS</sequence>
<dbReference type="PANTHER" id="PTHR33751">
    <property type="entry name" value="CBB3-TYPE CYTOCHROME C OXIDASE SUBUNIT FIXP"/>
    <property type="match status" value="1"/>
</dbReference>